<comment type="caution">
    <text evidence="2">The sequence shown here is derived from an EMBL/GenBank/DDBJ whole genome shotgun (WGS) entry which is preliminary data.</text>
</comment>
<sequence>MREAVSGVEGGVILFRGSGAAARRYVEADRSGADEYYLGADDAVTEYAVLDAAGEVTATAPCRLRSMRGGWIGSTRKRASRWAPRASPARCTRGRHCSRR</sequence>
<reference evidence="2 3" key="1">
    <citation type="submission" date="2020-02" db="EMBL/GenBank/DDBJ databases">
        <title>Whole genome shotgun sequence of Streptomyces diastaticus subsp. diastaticus NBRC 13412.</title>
        <authorList>
            <person name="Ichikawa N."/>
            <person name="Komaki H."/>
            <person name="Tamura T."/>
        </authorList>
    </citation>
    <scope>NUCLEOTIDE SEQUENCE [LARGE SCALE GENOMIC DNA]</scope>
    <source>
        <strain evidence="2 3">NBRC 13412</strain>
    </source>
</reference>
<evidence type="ECO:0000313" key="2">
    <source>
        <dbReference type="EMBL" id="GFH75311.1"/>
    </source>
</evidence>
<evidence type="ECO:0000256" key="1">
    <source>
        <dbReference type="SAM" id="MobiDB-lite"/>
    </source>
</evidence>
<keyword evidence="3" id="KW-1185">Reference proteome</keyword>
<proteinExistence type="predicted"/>
<organism evidence="2 3">
    <name type="scientific">Streptomyces diastaticus subsp. diastaticus</name>
    <dbReference type="NCBI Taxonomy" id="68040"/>
    <lineage>
        <taxon>Bacteria</taxon>
        <taxon>Bacillati</taxon>
        <taxon>Actinomycetota</taxon>
        <taxon>Actinomycetes</taxon>
        <taxon>Kitasatosporales</taxon>
        <taxon>Streptomycetaceae</taxon>
        <taxon>Streptomyces</taxon>
        <taxon>Streptomyces diastaticus group</taxon>
    </lineage>
</organism>
<feature type="compositionally biased region" description="Low complexity" evidence="1">
    <location>
        <begin position="81"/>
        <end position="90"/>
    </location>
</feature>
<feature type="region of interest" description="Disordered" evidence="1">
    <location>
        <begin position="78"/>
        <end position="100"/>
    </location>
</feature>
<name>A0ABQ1CYX0_STRDI</name>
<evidence type="ECO:0000313" key="3">
    <source>
        <dbReference type="Proteomes" id="UP000472710"/>
    </source>
</evidence>
<gene>
    <name evidence="2" type="ORF">Sdia_60790</name>
</gene>
<protein>
    <submittedName>
        <fullName evidence="2">Uncharacterized protein</fullName>
    </submittedName>
</protein>
<dbReference type="Proteomes" id="UP000472710">
    <property type="component" value="Unassembled WGS sequence"/>
</dbReference>
<accession>A0ABQ1CYX0</accession>
<dbReference type="EMBL" id="BLLN01000009">
    <property type="protein sequence ID" value="GFH75311.1"/>
    <property type="molecule type" value="Genomic_DNA"/>
</dbReference>